<comment type="caution">
    <text evidence="5">The sequence shown here is derived from an EMBL/GenBank/DDBJ whole genome shotgun (WGS) entry which is preliminary data.</text>
</comment>
<protein>
    <submittedName>
        <fullName evidence="5">Methyl-accepting chemotaxis protein</fullName>
    </submittedName>
</protein>
<reference evidence="5 6" key="1">
    <citation type="submission" date="2023-08" db="EMBL/GenBank/DDBJ databases">
        <title>The draft genome sequence of Paracraurococcus sp. LOR1-02.</title>
        <authorList>
            <person name="Kingkaew E."/>
            <person name="Tanasupawat S."/>
        </authorList>
    </citation>
    <scope>NUCLEOTIDE SEQUENCE [LARGE SCALE GENOMIC DNA]</scope>
    <source>
        <strain evidence="5 6">LOR1-02</strain>
    </source>
</reference>
<evidence type="ECO:0000256" key="3">
    <source>
        <dbReference type="SAM" id="Phobius"/>
    </source>
</evidence>
<accession>A0ABT9E7N6</accession>
<dbReference type="RefSeq" id="WP_305107050.1">
    <property type="nucleotide sequence ID" value="NZ_JAUTWS010000042.1"/>
</dbReference>
<dbReference type="Pfam" id="PF00015">
    <property type="entry name" value="MCPsignal"/>
    <property type="match status" value="1"/>
</dbReference>
<feature type="transmembrane region" description="Helical" evidence="3">
    <location>
        <begin position="137"/>
        <end position="158"/>
    </location>
</feature>
<dbReference type="PANTHER" id="PTHR32089">
    <property type="entry name" value="METHYL-ACCEPTING CHEMOTAXIS PROTEIN MCPB"/>
    <property type="match status" value="1"/>
</dbReference>
<evidence type="ECO:0000259" key="4">
    <source>
        <dbReference type="PROSITE" id="PS50111"/>
    </source>
</evidence>
<keyword evidence="1 2" id="KW-0807">Transducer</keyword>
<evidence type="ECO:0000256" key="1">
    <source>
        <dbReference type="ARBA" id="ARBA00023224"/>
    </source>
</evidence>
<feature type="domain" description="Methyl-accepting transducer" evidence="4">
    <location>
        <begin position="220"/>
        <end position="456"/>
    </location>
</feature>
<evidence type="ECO:0000256" key="2">
    <source>
        <dbReference type="PROSITE-ProRule" id="PRU00284"/>
    </source>
</evidence>
<dbReference type="InterPro" id="IPR004089">
    <property type="entry name" value="MCPsignal_dom"/>
</dbReference>
<feature type="transmembrane region" description="Helical" evidence="3">
    <location>
        <begin position="60"/>
        <end position="80"/>
    </location>
</feature>
<dbReference type="SUPFAM" id="SSF58104">
    <property type="entry name" value="Methyl-accepting chemotaxis protein (MCP) signaling domain"/>
    <property type="match status" value="1"/>
</dbReference>
<keyword evidence="6" id="KW-1185">Reference proteome</keyword>
<keyword evidence="3" id="KW-0472">Membrane</keyword>
<sequence length="483" mass="47976">MNLDTLRQRVGALVVLLLWGLTAAVGMASLAGGGFTGVVISALAAGAATWTHLAASGGPLARNTAAAAMVCAVSALVWAAPTGLRTDMHMAYFAGLALLAGFCDLRPIAVATVLTAVHHLGLGLLAPLMVFPDADGVLVRVVVHAVILLIEAGALAWVASGIERSAAAGLAAAEQRAEQARAEGAEVGRALHRVQENAAAEARAARWGLATRVEDAIGAVATHVAEAAVALEAAARSLAEDARAAAGEAATAAAATGAAMGDAQTVAASAEELAAPTLEIARQVQHASRISSDAVVRVRAADRAVAGLTETAERIGTVVQVITQIAGQTNLLALNATIEAARAGESGKGFAVVAGEVKTLAVQTARATEEIAAQIGQVQAATAETVAALSGIGQAVEAVGEVAAAIAGAVTEQQAATQESAGAVGHVAARTRSATEAVGRARGRAESAAEACSALTQTAAALKQQGDVLRQELSAALDGLRAA</sequence>
<evidence type="ECO:0000313" key="6">
    <source>
        <dbReference type="Proteomes" id="UP001243009"/>
    </source>
</evidence>
<proteinExistence type="predicted"/>
<dbReference type="PROSITE" id="PS50111">
    <property type="entry name" value="CHEMOTAXIS_TRANSDUC_2"/>
    <property type="match status" value="1"/>
</dbReference>
<keyword evidence="3" id="KW-1133">Transmembrane helix</keyword>
<dbReference type="PANTHER" id="PTHR32089:SF112">
    <property type="entry name" value="LYSOZYME-LIKE PROTEIN-RELATED"/>
    <property type="match status" value="1"/>
</dbReference>
<dbReference type="Proteomes" id="UP001243009">
    <property type="component" value="Unassembled WGS sequence"/>
</dbReference>
<dbReference type="EMBL" id="JAUTWS010000042">
    <property type="protein sequence ID" value="MDO9712194.1"/>
    <property type="molecule type" value="Genomic_DNA"/>
</dbReference>
<evidence type="ECO:0000313" key="5">
    <source>
        <dbReference type="EMBL" id="MDO9712194.1"/>
    </source>
</evidence>
<dbReference type="Gene3D" id="1.10.287.950">
    <property type="entry name" value="Methyl-accepting chemotaxis protein"/>
    <property type="match status" value="1"/>
</dbReference>
<dbReference type="SMART" id="SM00283">
    <property type="entry name" value="MA"/>
    <property type="match status" value="1"/>
</dbReference>
<gene>
    <name evidence="5" type="ORF">Q7A36_27875</name>
</gene>
<name>A0ABT9E7N6_9PROT</name>
<keyword evidence="3" id="KW-0812">Transmembrane</keyword>
<organism evidence="5 6">
    <name type="scientific">Paracraurococcus lichenis</name>
    <dbReference type="NCBI Taxonomy" id="3064888"/>
    <lineage>
        <taxon>Bacteria</taxon>
        <taxon>Pseudomonadati</taxon>
        <taxon>Pseudomonadota</taxon>
        <taxon>Alphaproteobacteria</taxon>
        <taxon>Acetobacterales</taxon>
        <taxon>Roseomonadaceae</taxon>
        <taxon>Paracraurococcus</taxon>
    </lineage>
</organism>